<evidence type="ECO:0000313" key="2">
    <source>
        <dbReference type="EMBL" id="KAJ3042197.1"/>
    </source>
</evidence>
<keyword evidence="1" id="KW-0812">Transmembrane</keyword>
<evidence type="ECO:0000313" key="3">
    <source>
        <dbReference type="Proteomes" id="UP001212841"/>
    </source>
</evidence>
<organism evidence="2 3">
    <name type="scientific">Rhizophlyctis rosea</name>
    <dbReference type="NCBI Taxonomy" id="64517"/>
    <lineage>
        <taxon>Eukaryota</taxon>
        <taxon>Fungi</taxon>
        <taxon>Fungi incertae sedis</taxon>
        <taxon>Chytridiomycota</taxon>
        <taxon>Chytridiomycota incertae sedis</taxon>
        <taxon>Chytridiomycetes</taxon>
        <taxon>Rhizophlyctidales</taxon>
        <taxon>Rhizophlyctidaceae</taxon>
        <taxon>Rhizophlyctis</taxon>
    </lineage>
</organism>
<keyword evidence="3" id="KW-1185">Reference proteome</keyword>
<keyword evidence="1" id="KW-0472">Membrane</keyword>
<reference evidence="2" key="1">
    <citation type="submission" date="2020-05" db="EMBL/GenBank/DDBJ databases">
        <title>Phylogenomic resolution of chytrid fungi.</title>
        <authorList>
            <person name="Stajich J.E."/>
            <person name="Amses K."/>
            <person name="Simmons R."/>
            <person name="Seto K."/>
            <person name="Myers J."/>
            <person name="Bonds A."/>
            <person name="Quandt C.A."/>
            <person name="Barry K."/>
            <person name="Liu P."/>
            <person name="Grigoriev I."/>
            <person name="Longcore J.E."/>
            <person name="James T.Y."/>
        </authorList>
    </citation>
    <scope>NUCLEOTIDE SEQUENCE</scope>
    <source>
        <strain evidence="2">JEL0318</strain>
    </source>
</reference>
<dbReference type="AlphaFoldDB" id="A0AAD5X1G4"/>
<sequence>MFILGPFVAALPFMFYATRTIPSEQNFIGELEAFTSIQISARRNCKLCSGITCKRCSKLGSIYTRVTSRLNFVRYVKKDMYCLCEATTSHGDKFFFKGGFNCWRVDGFVPRRPEREGECRELKEKIEGYLGMDTFRLQCFWYAYLALSVWLLLRFRIHW</sequence>
<dbReference type="EMBL" id="JADGJD010001439">
    <property type="protein sequence ID" value="KAJ3042197.1"/>
    <property type="molecule type" value="Genomic_DNA"/>
</dbReference>
<gene>
    <name evidence="2" type="ORF">HK097_002098</name>
</gene>
<feature type="transmembrane region" description="Helical" evidence="1">
    <location>
        <begin position="140"/>
        <end position="157"/>
    </location>
</feature>
<protein>
    <submittedName>
        <fullName evidence="2">Uncharacterized protein</fullName>
    </submittedName>
</protein>
<dbReference type="Proteomes" id="UP001212841">
    <property type="component" value="Unassembled WGS sequence"/>
</dbReference>
<name>A0AAD5X1G4_9FUNG</name>
<accession>A0AAD5X1G4</accession>
<keyword evidence="1" id="KW-1133">Transmembrane helix</keyword>
<evidence type="ECO:0000256" key="1">
    <source>
        <dbReference type="SAM" id="Phobius"/>
    </source>
</evidence>
<proteinExistence type="predicted"/>
<comment type="caution">
    <text evidence="2">The sequence shown here is derived from an EMBL/GenBank/DDBJ whole genome shotgun (WGS) entry which is preliminary data.</text>
</comment>